<name>A0A183FTQ6_HELPZ</name>
<dbReference type="Gene3D" id="3.60.10.10">
    <property type="entry name" value="Endonuclease/exonuclease/phosphatase"/>
    <property type="match status" value="1"/>
</dbReference>
<dbReference type="Gene3D" id="3.30.70.270">
    <property type="match status" value="1"/>
</dbReference>
<protein>
    <submittedName>
        <fullName evidence="4">Reverse transcriptase domain-containing protein</fullName>
    </submittedName>
</protein>
<dbReference type="SUPFAM" id="SSF56672">
    <property type="entry name" value="DNA/RNA polymerases"/>
    <property type="match status" value="1"/>
</dbReference>
<gene>
    <name evidence="2" type="ORF">HPBE_LOCUS11485</name>
</gene>
<dbReference type="InterPro" id="IPR000477">
    <property type="entry name" value="RT_dom"/>
</dbReference>
<evidence type="ECO:0000313" key="3">
    <source>
        <dbReference type="Proteomes" id="UP000050761"/>
    </source>
</evidence>
<keyword evidence="3" id="KW-1185">Reference proteome</keyword>
<dbReference type="InterPro" id="IPR043502">
    <property type="entry name" value="DNA/RNA_pol_sf"/>
</dbReference>
<dbReference type="WBParaSite" id="HPBE_0001148601-mRNA-1">
    <property type="protein sequence ID" value="HPBE_0001148601-mRNA-1"/>
    <property type="gene ID" value="HPBE_0001148601"/>
</dbReference>
<dbReference type="PANTHER" id="PTHR47027">
    <property type="entry name" value="REVERSE TRANSCRIPTASE DOMAIN-CONTAINING PROTEIN"/>
    <property type="match status" value="1"/>
</dbReference>
<reference evidence="4" key="2">
    <citation type="submission" date="2019-09" db="UniProtKB">
        <authorList>
            <consortium name="WormBaseParasite"/>
        </authorList>
    </citation>
    <scope>IDENTIFICATION</scope>
</reference>
<evidence type="ECO:0000259" key="1">
    <source>
        <dbReference type="PROSITE" id="PS50878"/>
    </source>
</evidence>
<dbReference type="PANTHER" id="PTHR47027:SF28">
    <property type="entry name" value="ENDONUCLEASE-REVERSE TRANSCRIPTASE"/>
    <property type="match status" value="1"/>
</dbReference>
<proteinExistence type="predicted"/>
<accession>A0A3P8CX94</accession>
<evidence type="ECO:0000313" key="2">
    <source>
        <dbReference type="EMBL" id="VDO88762.1"/>
    </source>
</evidence>
<dbReference type="EMBL" id="UZAH01027122">
    <property type="protein sequence ID" value="VDO88762.1"/>
    <property type="molecule type" value="Genomic_DNA"/>
</dbReference>
<reference evidence="2 3" key="1">
    <citation type="submission" date="2018-11" db="EMBL/GenBank/DDBJ databases">
        <authorList>
            <consortium name="Pathogen Informatics"/>
        </authorList>
    </citation>
    <scope>NUCLEOTIDE SEQUENCE [LARGE SCALE GENOMIC DNA]</scope>
</reference>
<dbReference type="SUPFAM" id="SSF56219">
    <property type="entry name" value="DNase I-like"/>
    <property type="match status" value="1"/>
</dbReference>
<dbReference type="Proteomes" id="UP000050761">
    <property type="component" value="Unassembled WGS sequence"/>
</dbReference>
<dbReference type="InterPro" id="IPR036691">
    <property type="entry name" value="Endo/exonu/phosph_ase_sf"/>
</dbReference>
<dbReference type="AlphaFoldDB" id="A0A183FTQ6"/>
<evidence type="ECO:0000313" key="4">
    <source>
        <dbReference type="WBParaSite" id="HPBE_0001148601-mRNA-1"/>
    </source>
</evidence>
<feature type="domain" description="Reverse transcriptase" evidence="1">
    <location>
        <begin position="474"/>
        <end position="730"/>
    </location>
</feature>
<dbReference type="PROSITE" id="PS50878">
    <property type="entry name" value="RT_POL"/>
    <property type="match status" value="1"/>
</dbReference>
<accession>A0A183FTQ6</accession>
<dbReference type="OrthoDB" id="5832464at2759"/>
<dbReference type="InterPro" id="IPR043128">
    <property type="entry name" value="Rev_trsase/Diguanyl_cyclase"/>
</dbReference>
<sequence>MDIWIYIYAYERTIDGVSVLQNGSRETIRDHWDDRQRDGQTHSQDLSESGVCLTGCKQPEIERSGRVVVPAEKTSSRQKDHQSIKVSKTRVATLNVGTLTGRSCELVEALERRKIDFCAVQETRWSCNKSRDIGRGFKAVLCGSPRTTSGVGMIVSERFRDAIASVERFDDRLMKIVVAVEERRCHFFSAYAPQTGCSEQTKDEFWSLLDEKTAEVPSEDMVVVAGEVNGQPKMVAVAMMVLAMGHATPMRDSHFISFYSGNAKTQIDYVLVRRRDQGLVTDAKTVPYETVATQHRALICSLKITPPREGSSCYFSHSVPTVTTVDETWKDATDAITRAARLELGTTKPGRRWVDKQAWLWTDDVREKVREKKRLYHVFIDDKTVDNWRNYREAKKAAKKAVAAAKAAHYADESEKLESVIFTDSPKLAVAKQKTSRSSLALTTTTKITVSETEAALRKTKSGKATGPDDLPADLWKSKGWCSADWLTEFFNQKKGSPADCASYRPIRLLSHTMKIFERIVDGRIRDVVQLSTNQCGFVSGCGTVDAIHAVRLLLEKHREKQKPVHFAFLDLEKAFDRVPRDVIWYALRQHGIPEELIEWVRILYSCPRSRVRAPAGTSMEFPISVGVHQGSALSPLLFVIVMDAITRDLQRAAPWTLLYADDVMLACEDKAELERQAQAWCDRLALFGLKLNVKKTEYLTTDVNEHGSIKINGTELSRVTSFKYLGSTVTSDGSLKLEVNARVSAAWSKWRSLTGVLCDKTIPEYYTCVLPKIFRINE</sequence>
<dbReference type="Pfam" id="PF00078">
    <property type="entry name" value="RVT_1"/>
    <property type="match status" value="1"/>
</dbReference>
<organism evidence="3 4">
    <name type="scientific">Heligmosomoides polygyrus</name>
    <name type="common">Parasitic roundworm</name>
    <dbReference type="NCBI Taxonomy" id="6339"/>
    <lineage>
        <taxon>Eukaryota</taxon>
        <taxon>Metazoa</taxon>
        <taxon>Ecdysozoa</taxon>
        <taxon>Nematoda</taxon>
        <taxon>Chromadorea</taxon>
        <taxon>Rhabditida</taxon>
        <taxon>Rhabditina</taxon>
        <taxon>Rhabditomorpha</taxon>
        <taxon>Strongyloidea</taxon>
        <taxon>Heligmosomidae</taxon>
        <taxon>Heligmosomoides</taxon>
    </lineage>
</organism>
<dbReference type="CDD" id="cd01650">
    <property type="entry name" value="RT_nLTR_like"/>
    <property type="match status" value="1"/>
</dbReference>